<keyword evidence="6" id="KW-0995">Kinetochore</keyword>
<keyword evidence="8" id="KW-0131">Cell cycle</keyword>
<protein>
    <submittedName>
        <fullName evidence="10">Embryo defective protein</fullName>
    </submittedName>
</protein>
<proteinExistence type="predicted"/>
<dbReference type="AlphaFoldDB" id="A0AAD7PF40"/>
<evidence type="ECO:0000256" key="7">
    <source>
        <dbReference type="ARBA" id="ARBA00023242"/>
    </source>
</evidence>
<keyword evidence="5" id="KW-0498">Mitosis</keyword>
<keyword evidence="3" id="KW-0158">Chromosome</keyword>
<keyword evidence="7" id="KW-0539">Nucleus</keyword>
<accession>A0AAD7PF40</accession>
<dbReference type="GO" id="GO:0051301">
    <property type="term" value="P:cell division"/>
    <property type="evidence" value="ECO:0007669"/>
    <property type="project" value="UniProtKB-KW"/>
</dbReference>
<organism evidence="10 11">
    <name type="scientific">Quillaja saponaria</name>
    <name type="common">Soap bark tree</name>
    <dbReference type="NCBI Taxonomy" id="32244"/>
    <lineage>
        <taxon>Eukaryota</taxon>
        <taxon>Viridiplantae</taxon>
        <taxon>Streptophyta</taxon>
        <taxon>Embryophyta</taxon>
        <taxon>Tracheophyta</taxon>
        <taxon>Spermatophyta</taxon>
        <taxon>Magnoliopsida</taxon>
        <taxon>eudicotyledons</taxon>
        <taxon>Gunneridae</taxon>
        <taxon>Pentapetalae</taxon>
        <taxon>rosids</taxon>
        <taxon>fabids</taxon>
        <taxon>Fabales</taxon>
        <taxon>Quillajaceae</taxon>
        <taxon>Quillaja</taxon>
    </lineage>
</organism>
<evidence type="ECO:0000256" key="3">
    <source>
        <dbReference type="ARBA" id="ARBA00022454"/>
    </source>
</evidence>
<sequence>MEKMVELGGSASPSVGIGSRYSDLKKSFKFALRSLLTASSKEEFDKVFPKFDNAQRECLYHLFIQVITSLHENIEGEFEAVCCETQVGATLDAVEQLVEEQDLDPLFSDKSNIMDVAHNLSSEKKNEIQYLTRMLQLAEEHNDRMHTRLELLREGRQDLSGASDTVEKLQLRSRNLDYGTYSSNGIHET</sequence>
<evidence type="ECO:0000256" key="6">
    <source>
        <dbReference type="ARBA" id="ARBA00022838"/>
    </source>
</evidence>
<dbReference type="Proteomes" id="UP001163823">
    <property type="component" value="Chromosome 10"/>
</dbReference>
<dbReference type="PANTHER" id="PTHR15459:SF3">
    <property type="entry name" value="POLYAMINE-MODULATED FACTOR 1"/>
    <property type="match status" value="1"/>
</dbReference>
<evidence type="ECO:0000313" key="10">
    <source>
        <dbReference type="EMBL" id="KAJ7953293.1"/>
    </source>
</evidence>
<reference evidence="10" key="1">
    <citation type="journal article" date="2023" name="Science">
        <title>Elucidation of the pathway for biosynthesis of saponin adjuvants from the soapbark tree.</title>
        <authorList>
            <person name="Reed J."/>
            <person name="Orme A."/>
            <person name="El-Demerdash A."/>
            <person name="Owen C."/>
            <person name="Martin L.B.B."/>
            <person name="Misra R.C."/>
            <person name="Kikuchi S."/>
            <person name="Rejzek M."/>
            <person name="Martin A.C."/>
            <person name="Harkess A."/>
            <person name="Leebens-Mack J."/>
            <person name="Louveau T."/>
            <person name="Stephenson M.J."/>
            <person name="Osbourn A."/>
        </authorList>
    </citation>
    <scope>NUCLEOTIDE SEQUENCE</scope>
    <source>
        <strain evidence="10">S10</strain>
    </source>
</reference>
<comment type="caution">
    <text evidence="10">The sequence shown here is derived from an EMBL/GenBank/DDBJ whole genome shotgun (WGS) entry which is preliminary data.</text>
</comment>
<evidence type="ECO:0000256" key="9">
    <source>
        <dbReference type="ARBA" id="ARBA00023328"/>
    </source>
</evidence>
<evidence type="ECO:0000256" key="5">
    <source>
        <dbReference type="ARBA" id="ARBA00022776"/>
    </source>
</evidence>
<dbReference type="KEGG" id="qsa:O6P43_025017"/>
<evidence type="ECO:0000256" key="2">
    <source>
        <dbReference type="ARBA" id="ARBA00004629"/>
    </source>
</evidence>
<dbReference type="GO" id="GO:0007059">
    <property type="term" value="P:chromosome segregation"/>
    <property type="evidence" value="ECO:0007669"/>
    <property type="project" value="TreeGrafter"/>
</dbReference>
<dbReference type="EMBL" id="JARAOO010000010">
    <property type="protein sequence ID" value="KAJ7953293.1"/>
    <property type="molecule type" value="Genomic_DNA"/>
</dbReference>
<dbReference type="GO" id="GO:0000444">
    <property type="term" value="C:MIS12/MIND type complex"/>
    <property type="evidence" value="ECO:0007669"/>
    <property type="project" value="InterPro"/>
</dbReference>
<dbReference type="Pfam" id="PF03980">
    <property type="entry name" value="Nnf1"/>
    <property type="match status" value="1"/>
</dbReference>
<evidence type="ECO:0000256" key="1">
    <source>
        <dbReference type="ARBA" id="ARBA00004123"/>
    </source>
</evidence>
<evidence type="ECO:0000256" key="8">
    <source>
        <dbReference type="ARBA" id="ARBA00023306"/>
    </source>
</evidence>
<comment type="subcellular location">
    <subcellularLocation>
        <location evidence="2">Chromosome</location>
        <location evidence="2">Centromere</location>
        <location evidence="2">Kinetochore</location>
    </subcellularLocation>
    <subcellularLocation>
        <location evidence="1">Nucleus</location>
    </subcellularLocation>
</comment>
<dbReference type="PANTHER" id="PTHR15459">
    <property type="entry name" value="POLYAMINE-MODULATED FACTOR 1"/>
    <property type="match status" value="1"/>
</dbReference>
<gene>
    <name evidence="10" type="ORF">O6P43_025017</name>
</gene>
<evidence type="ECO:0000256" key="4">
    <source>
        <dbReference type="ARBA" id="ARBA00022618"/>
    </source>
</evidence>
<keyword evidence="9" id="KW-0137">Centromere</keyword>
<name>A0AAD7PF40_QUISA</name>
<dbReference type="GO" id="GO:0005634">
    <property type="term" value="C:nucleus"/>
    <property type="evidence" value="ECO:0007669"/>
    <property type="project" value="UniProtKB-SubCell"/>
</dbReference>
<evidence type="ECO:0000313" key="11">
    <source>
        <dbReference type="Proteomes" id="UP001163823"/>
    </source>
</evidence>
<keyword evidence="11" id="KW-1185">Reference proteome</keyword>
<keyword evidence="4" id="KW-0132">Cell division</keyword>
<dbReference type="InterPro" id="IPR007128">
    <property type="entry name" value="PMF1/Nnf1"/>
</dbReference>